<evidence type="ECO:0000256" key="3">
    <source>
        <dbReference type="ARBA" id="ARBA00022989"/>
    </source>
</evidence>
<feature type="transmembrane region" description="Helical" evidence="5">
    <location>
        <begin position="95"/>
        <end position="117"/>
    </location>
</feature>
<dbReference type="PANTHER" id="PTHR10361">
    <property type="entry name" value="SODIUM-BILE ACID COTRANSPORTER"/>
    <property type="match status" value="1"/>
</dbReference>
<dbReference type="InterPro" id="IPR038770">
    <property type="entry name" value="Na+/solute_symporter_sf"/>
</dbReference>
<dbReference type="PANTHER" id="PTHR10361:SF28">
    <property type="entry name" value="P3 PROTEIN-RELATED"/>
    <property type="match status" value="1"/>
</dbReference>
<reference evidence="6 7" key="1">
    <citation type="journal article" date="2015" name="Genome Announc.">
        <title>Draft Genome of the Euendolithic (true boring) Cyanobacterium Mastigocoleus testarum strain BC008.</title>
        <authorList>
            <person name="Guida B.S."/>
            <person name="Garcia-Pichel F."/>
        </authorList>
    </citation>
    <scope>NUCLEOTIDE SEQUENCE [LARGE SCALE GENOMIC DNA]</scope>
    <source>
        <strain evidence="6 7">BC008</strain>
    </source>
</reference>
<feature type="transmembrane region" description="Helical" evidence="5">
    <location>
        <begin position="163"/>
        <end position="181"/>
    </location>
</feature>
<organism evidence="6 7">
    <name type="scientific">Mastigocoleus testarum BC008</name>
    <dbReference type="NCBI Taxonomy" id="371196"/>
    <lineage>
        <taxon>Bacteria</taxon>
        <taxon>Bacillati</taxon>
        <taxon>Cyanobacteriota</taxon>
        <taxon>Cyanophyceae</taxon>
        <taxon>Nostocales</taxon>
        <taxon>Hapalosiphonaceae</taxon>
        <taxon>Mastigocoleus</taxon>
    </lineage>
</organism>
<feature type="transmembrane region" description="Helical" evidence="5">
    <location>
        <begin position="193"/>
        <end position="214"/>
    </location>
</feature>
<evidence type="ECO:0000256" key="2">
    <source>
        <dbReference type="ARBA" id="ARBA00022692"/>
    </source>
</evidence>
<evidence type="ECO:0000313" key="6">
    <source>
        <dbReference type="EMBL" id="KST68228.1"/>
    </source>
</evidence>
<sequence length="283" mass="31000">MPDSLPAYVKIIIFLFLFTFLFSVALEKPIEDITIKSSLMRRSLLANFILIPILGMFLIWLFRLPLDISMGFLIVAAAPGGLMALHFARIAKGNLIYAVGLVFLLSLLSVLITPILINLIYPSIGVTNVPVLQIVSRLLLLIIPPLLLGQLIQNTLHAIVPKLQKVTSLLSIALFITLTILTSKFKTLDTQILGWNGLAALITFIMVAWIIGWLLGGTDIANRKVLAISTSMRNVAICLAIASSNTLTQEAELTIIGFSQLLVPMNLVFAIFMSRIKPTPSLP</sequence>
<proteinExistence type="predicted"/>
<dbReference type="Proteomes" id="UP000053372">
    <property type="component" value="Unassembled WGS sequence"/>
</dbReference>
<keyword evidence="3 5" id="KW-1133">Transmembrane helix</keyword>
<evidence type="ECO:0000256" key="1">
    <source>
        <dbReference type="ARBA" id="ARBA00004141"/>
    </source>
</evidence>
<evidence type="ECO:0000256" key="4">
    <source>
        <dbReference type="ARBA" id="ARBA00023136"/>
    </source>
</evidence>
<feature type="transmembrane region" description="Helical" evidence="5">
    <location>
        <begin position="6"/>
        <end position="24"/>
    </location>
</feature>
<feature type="transmembrane region" description="Helical" evidence="5">
    <location>
        <begin position="44"/>
        <end position="62"/>
    </location>
</feature>
<gene>
    <name evidence="6" type="ORF">BC008_00255</name>
</gene>
<protein>
    <submittedName>
        <fullName evidence="6">Na+-dependent transporter</fullName>
    </submittedName>
</protein>
<dbReference type="EMBL" id="LMTZ01000076">
    <property type="protein sequence ID" value="KST68228.1"/>
    <property type="molecule type" value="Genomic_DNA"/>
</dbReference>
<feature type="transmembrane region" description="Helical" evidence="5">
    <location>
        <begin position="129"/>
        <end position="151"/>
    </location>
</feature>
<accession>A0A0V7ZU83</accession>
<evidence type="ECO:0000256" key="5">
    <source>
        <dbReference type="SAM" id="Phobius"/>
    </source>
</evidence>
<name>A0A0V7ZU83_9CYAN</name>
<dbReference type="RefSeq" id="WP_036268503.1">
    <property type="nucleotide sequence ID" value="NZ_LMTZ01000076.1"/>
</dbReference>
<dbReference type="InterPro" id="IPR004710">
    <property type="entry name" value="Bilac:Na_transpt"/>
</dbReference>
<comment type="subcellular location">
    <subcellularLocation>
        <location evidence="1">Membrane</location>
        <topology evidence="1">Multi-pass membrane protein</topology>
    </subcellularLocation>
</comment>
<comment type="caution">
    <text evidence="6">The sequence shown here is derived from an EMBL/GenBank/DDBJ whole genome shotgun (WGS) entry which is preliminary data.</text>
</comment>
<dbReference type="AlphaFoldDB" id="A0A0V7ZU83"/>
<keyword evidence="2 5" id="KW-0812">Transmembrane</keyword>
<keyword evidence="7" id="KW-1185">Reference proteome</keyword>
<dbReference type="GO" id="GO:0016020">
    <property type="term" value="C:membrane"/>
    <property type="evidence" value="ECO:0007669"/>
    <property type="project" value="UniProtKB-SubCell"/>
</dbReference>
<feature type="transmembrane region" description="Helical" evidence="5">
    <location>
        <begin position="68"/>
        <end position="88"/>
    </location>
</feature>
<dbReference type="Pfam" id="PF01758">
    <property type="entry name" value="SBF"/>
    <property type="match status" value="1"/>
</dbReference>
<keyword evidence="4 5" id="KW-0472">Membrane</keyword>
<dbReference type="InterPro" id="IPR002657">
    <property type="entry name" value="BilAc:Na_symport/Acr3"/>
</dbReference>
<dbReference type="Gene3D" id="1.20.1530.20">
    <property type="match status" value="1"/>
</dbReference>
<evidence type="ECO:0000313" key="7">
    <source>
        <dbReference type="Proteomes" id="UP000053372"/>
    </source>
</evidence>